<name>A0ACB9BDV0_ARCLA</name>
<organism evidence="1 2">
    <name type="scientific">Arctium lappa</name>
    <name type="common">Greater burdock</name>
    <name type="synonym">Lappa major</name>
    <dbReference type="NCBI Taxonomy" id="4217"/>
    <lineage>
        <taxon>Eukaryota</taxon>
        <taxon>Viridiplantae</taxon>
        <taxon>Streptophyta</taxon>
        <taxon>Embryophyta</taxon>
        <taxon>Tracheophyta</taxon>
        <taxon>Spermatophyta</taxon>
        <taxon>Magnoliopsida</taxon>
        <taxon>eudicotyledons</taxon>
        <taxon>Gunneridae</taxon>
        <taxon>Pentapetalae</taxon>
        <taxon>asterids</taxon>
        <taxon>campanulids</taxon>
        <taxon>Asterales</taxon>
        <taxon>Asteraceae</taxon>
        <taxon>Carduoideae</taxon>
        <taxon>Cardueae</taxon>
        <taxon>Arctiinae</taxon>
        <taxon>Arctium</taxon>
    </lineage>
</organism>
<accession>A0ACB9BDV0</accession>
<comment type="caution">
    <text evidence="1">The sequence shown here is derived from an EMBL/GenBank/DDBJ whole genome shotgun (WGS) entry which is preliminary data.</text>
</comment>
<keyword evidence="2" id="KW-1185">Reference proteome</keyword>
<dbReference type="EMBL" id="CM042052">
    <property type="protein sequence ID" value="KAI3719748.1"/>
    <property type="molecule type" value="Genomic_DNA"/>
</dbReference>
<evidence type="ECO:0000313" key="2">
    <source>
        <dbReference type="Proteomes" id="UP001055879"/>
    </source>
</evidence>
<sequence>MADKASKAMNLLKLAEKRASLKKELDDRRRKQQLDSVPYLPKDCVSNILIRLPLESLQRSRFVCKPWFNIINDPRFVLDNLHRAETVLIFLCPVNGVVSRARFHHQDLGFRENPNTFSVESKIFELKSINLLHRPQIHPSSKYAIKYIVFADGKSTVSEFNATCLGKIRASCDGLIVIDNKLKDGELAIMNPVTRKLSLLPLGTIYPPHEESFGLARCRETGGYKLVHLFRDESQFIGCEVLQIGEKSWQVIDGPSFGLLKWFGFEPVSAIGALHWVPEIDHSEHIVSMTMDDLKFHKIMLPKSSRSNDRILEVSDHLCFVAHEEMNEISVWILKSVSGEPWSKIYTIAIGCIRDLIPLYFSRFKWEIYFMDKDGSVFVFDFRDRDMRKIAIKKGSFPIHEASYLAHVNSLVSWQINANRDTIES</sequence>
<protein>
    <submittedName>
        <fullName evidence="1">Uncharacterized protein</fullName>
    </submittedName>
</protein>
<proteinExistence type="predicted"/>
<dbReference type="Proteomes" id="UP001055879">
    <property type="component" value="Linkage Group LG06"/>
</dbReference>
<gene>
    <name evidence="1" type="ORF">L6452_20652</name>
</gene>
<reference evidence="1 2" key="2">
    <citation type="journal article" date="2022" name="Mol. Ecol. Resour.">
        <title>The genomes of chicory, endive, great burdock and yacon provide insights into Asteraceae paleo-polyploidization history and plant inulin production.</title>
        <authorList>
            <person name="Fan W."/>
            <person name="Wang S."/>
            <person name="Wang H."/>
            <person name="Wang A."/>
            <person name="Jiang F."/>
            <person name="Liu H."/>
            <person name="Zhao H."/>
            <person name="Xu D."/>
            <person name="Zhang Y."/>
        </authorList>
    </citation>
    <scope>NUCLEOTIDE SEQUENCE [LARGE SCALE GENOMIC DNA]</scope>
    <source>
        <strain evidence="2">cv. Niubang</strain>
    </source>
</reference>
<evidence type="ECO:0000313" key="1">
    <source>
        <dbReference type="EMBL" id="KAI3719748.1"/>
    </source>
</evidence>
<reference evidence="2" key="1">
    <citation type="journal article" date="2022" name="Mol. Ecol. Resour.">
        <title>The genomes of chicory, endive, great burdock and yacon provide insights into Asteraceae palaeo-polyploidization history and plant inulin production.</title>
        <authorList>
            <person name="Fan W."/>
            <person name="Wang S."/>
            <person name="Wang H."/>
            <person name="Wang A."/>
            <person name="Jiang F."/>
            <person name="Liu H."/>
            <person name="Zhao H."/>
            <person name="Xu D."/>
            <person name="Zhang Y."/>
        </authorList>
    </citation>
    <scope>NUCLEOTIDE SEQUENCE [LARGE SCALE GENOMIC DNA]</scope>
    <source>
        <strain evidence="2">cv. Niubang</strain>
    </source>
</reference>